<evidence type="ECO:0000256" key="1">
    <source>
        <dbReference type="ARBA" id="ARBA00023015"/>
    </source>
</evidence>
<keyword evidence="1" id="KW-0805">Transcription regulation</keyword>
<dbReference type="InterPro" id="IPR050109">
    <property type="entry name" value="HTH-type_TetR-like_transc_reg"/>
</dbReference>
<reference evidence="6 7" key="1">
    <citation type="submission" date="2023-09" db="EMBL/GenBank/DDBJ databases">
        <title>Complete Genome and Methylome dissection of Bacillus brevis NEB573 original source of BbsI restriction endonuclease.</title>
        <authorList>
            <person name="Fomenkov A."/>
            <person name="Roberts R.D."/>
        </authorList>
    </citation>
    <scope>NUCLEOTIDE SEQUENCE [LARGE SCALE GENOMIC DNA]</scope>
    <source>
        <strain evidence="6 7">NEB573</strain>
    </source>
</reference>
<keyword evidence="3" id="KW-0804">Transcription</keyword>
<dbReference type="PANTHER" id="PTHR30055:SF234">
    <property type="entry name" value="HTH-TYPE TRANSCRIPTIONAL REGULATOR BETI"/>
    <property type="match status" value="1"/>
</dbReference>
<evidence type="ECO:0000256" key="4">
    <source>
        <dbReference type="PROSITE-ProRule" id="PRU00335"/>
    </source>
</evidence>
<accession>A0ABY9T2P8</accession>
<dbReference type="EMBL" id="CP134050">
    <property type="protein sequence ID" value="WNC12673.1"/>
    <property type="molecule type" value="Genomic_DNA"/>
</dbReference>
<dbReference type="InterPro" id="IPR001647">
    <property type="entry name" value="HTH_TetR"/>
</dbReference>
<protein>
    <submittedName>
        <fullName evidence="6">TetR/AcrR family transcriptional regulator</fullName>
    </submittedName>
</protein>
<evidence type="ECO:0000313" key="7">
    <source>
        <dbReference type="Proteomes" id="UP001256827"/>
    </source>
</evidence>
<dbReference type="Gene3D" id="1.10.357.10">
    <property type="entry name" value="Tetracycline Repressor, domain 2"/>
    <property type="match status" value="1"/>
</dbReference>
<evidence type="ECO:0000259" key="5">
    <source>
        <dbReference type="PROSITE" id="PS50977"/>
    </source>
</evidence>
<proteinExistence type="predicted"/>
<evidence type="ECO:0000313" key="6">
    <source>
        <dbReference type="EMBL" id="WNC12673.1"/>
    </source>
</evidence>
<name>A0ABY9T2P8_BREBE</name>
<feature type="DNA-binding region" description="H-T-H motif" evidence="4">
    <location>
        <begin position="35"/>
        <end position="54"/>
    </location>
</feature>
<dbReference type="InterPro" id="IPR023772">
    <property type="entry name" value="DNA-bd_HTH_TetR-type_CS"/>
</dbReference>
<dbReference type="PROSITE" id="PS50977">
    <property type="entry name" value="HTH_TETR_2"/>
    <property type="match status" value="1"/>
</dbReference>
<keyword evidence="2 4" id="KW-0238">DNA-binding</keyword>
<dbReference type="RefSeq" id="WP_310764189.1">
    <property type="nucleotide sequence ID" value="NZ_CP134050.1"/>
</dbReference>
<sequence length="203" mass="23157">MGTVGRQERKKLATRQTIYDTAIRLFREKGYQATTVGEIATEADVAKATFFKHFAKKYELIEEIIKQRGNMIREAAADEQVEQLSTREQIDHMLRILCRSIEGDRELAAISLREYMGSGDVLSEESPLIEILFQTLERGKKRGELSDHAPSRVVARMLWSYYLESYMAWLRNEEGASLESMLAHGVDVVFRGIAPEKLNTSLP</sequence>
<dbReference type="SUPFAM" id="SSF46689">
    <property type="entry name" value="Homeodomain-like"/>
    <property type="match status" value="1"/>
</dbReference>
<dbReference type="PANTHER" id="PTHR30055">
    <property type="entry name" value="HTH-TYPE TRANSCRIPTIONAL REGULATOR RUTR"/>
    <property type="match status" value="1"/>
</dbReference>
<dbReference type="InterPro" id="IPR036271">
    <property type="entry name" value="Tet_transcr_reg_TetR-rel_C_sf"/>
</dbReference>
<organism evidence="6 7">
    <name type="scientific">Brevibacillus brevis</name>
    <name type="common">Bacillus brevis</name>
    <dbReference type="NCBI Taxonomy" id="1393"/>
    <lineage>
        <taxon>Bacteria</taxon>
        <taxon>Bacillati</taxon>
        <taxon>Bacillota</taxon>
        <taxon>Bacilli</taxon>
        <taxon>Bacillales</taxon>
        <taxon>Paenibacillaceae</taxon>
        <taxon>Brevibacillus</taxon>
    </lineage>
</organism>
<dbReference type="PRINTS" id="PR00455">
    <property type="entry name" value="HTHTETR"/>
</dbReference>
<feature type="domain" description="HTH tetR-type" evidence="5">
    <location>
        <begin position="12"/>
        <end position="72"/>
    </location>
</feature>
<dbReference type="SUPFAM" id="SSF48498">
    <property type="entry name" value="Tetracyclin repressor-like, C-terminal domain"/>
    <property type="match status" value="1"/>
</dbReference>
<dbReference type="PROSITE" id="PS01081">
    <property type="entry name" value="HTH_TETR_1"/>
    <property type="match status" value="1"/>
</dbReference>
<dbReference type="Pfam" id="PF00440">
    <property type="entry name" value="TetR_N"/>
    <property type="match status" value="1"/>
</dbReference>
<evidence type="ECO:0000256" key="3">
    <source>
        <dbReference type="ARBA" id="ARBA00023163"/>
    </source>
</evidence>
<keyword evidence="7" id="KW-1185">Reference proteome</keyword>
<gene>
    <name evidence="6" type="ORF">RGB73_18285</name>
</gene>
<dbReference type="InterPro" id="IPR009057">
    <property type="entry name" value="Homeodomain-like_sf"/>
</dbReference>
<evidence type="ECO:0000256" key="2">
    <source>
        <dbReference type="ARBA" id="ARBA00023125"/>
    </source>
</evidence>
<dbReference type="Proteomes" id="UP001256827">
    <property type="component" value="Chromosome"/>
</dbReference>